<evidence type="ECO:0000313" key="2">
    <source>
        <dbReference type="EMBL" id="CAI9259878.1"/>
    </source>
</evidence>
<keyword evidence="1" id="KW-0812">Transmembrane</keyword>
<keyword evidence="1" id="KW-0472">Membrane</keyword>
<evidence type="ECO:0000313" key="3">
    <source>
        <dbReference type="Proteomes" id="UP001177003"/>
    </source>
</evidence>
<dbReference type="AlphaFoldDB" id="A0AA35Y6Q1"/>
<keyword evidence="1" id="KW-1133">Transmembrane helix</keyword>
<dbReference type="EMBL" id="OX465086">
    <property type="protein sequence ID" value="CAI9259878.1"/>
    <property type="molecule type" value="Genomic_DNA"/>
</dbReference>
<feature type="transmembrane region" description="Helical" evidence="1">
    <location>
        <begin position="31"/>
        <end position="51"/>
    </location>
</feature>
<feature type="transmembrane region" description="Helical" evidence="1">
    <location>
        <begin position="158"/>
        <end position="174"/>
    </location>
</feature>
<protein>
    <submittedName>
        <fullName evidence="2">Uncharacterized protein</fullName>
    </submittedName>
</protein>
<reference evidence="2" key="1">
    <citation type="submission" date="2023-04" db="EMBL/GenBank/DDBJ databases">
        <authorList>
            <person name="Vijverberg K."/>
            <person name="Xiong W."/>
            <person name="Schranz E."/>
        </authorList>
    </citation>
    <scope>NUCLEOTIDE SEQUENCE</scope>
</reference>
<proteinExistence type="predicted"/>
<evidence type="ECO:0000256" key="1">
    <source>
        <dbReference type="SAM" id="Phobius"/>
    </source>
</evidence>
<dbReference type="Proteomes" id="UP001177003">
    <property type="component" value="Chromosome 0"/>
</dbReference>
<name>A0AA35Y6Q1_LACSI</name>
<organism evidence="2 3">
    <name type="scientific">Lactuca saligna</name>
    <name type="common">Willowleaf lettuce</name>
    <dbReference type="NCBI Taxonomy" id="75948"/>
    <lineage>
        <taxon>Eukaryota</taxon>
        <taxon>Viridiplantae</taxon>
        <taxon>Streptophyta</taxon>
        <taxon>Embryophyta</taxon>
        <taxon>Tracheophyta</taxon>
        <taxon>Spermatophyta</taxon>
        <taxon>Magnoliopsida</taxon>
        <taxon>eudicotyledons</taxon>
        <taxon>Gunneridae</taxon>
        <taxon>Pentapetalae</taxon>
        <taxon>asterids</taxon>
        <taxon>campanulids</taxon>
        <taxon>Asterales</taxon>
        <taxon>Asteraceae</taxon>
        <taxon>Cichorioideae</taxon>
        <taxon>Cichorieae</taxon>
        <taxon>Lactucinae</taxon>
        <taxon>Lactuca</taxon>
    </lineage>
</organism>
<gene>
    <name evidence="2" type="ORF">LSALG_LOCUS738</name>
</gene>
<sequence>MTVEVEFLLSREQFKVSKSEKDDARKAIGRYNMIVALLFACLVFCVLKLWVLNGVGLKTRHLPLLPNPNLNYSWPSRYPSISSTTVIRESIVAPPFLLIFDQSRPLSTTILGQCICRRSELSFSTAISHATGDDKVSKRASFRCRSAANEAVNCKDRCILLLLLLLILLLVLLRCHRSAATACAIQCCFGHRFPPQEAVVFVFHVGMGVSARVWMRISDYIGVCVCLVD</sequence>
<keyword evidence="3" id="KW-1185">Reference proteome</keyword>
<accession>A0AA35Y6Q1</accession>